<dbReference type="RefSeq" id="WP_155176297.1">
    <property type="nucleotide sequence ID" value="NZ_BAAAFL010000029.1"/>
</dbReference>
<dbReference type="EMBL" id="SMLW01000668">
    <property type="protein sequence ID" value="MTI28614.1"/>
    <property type="molecule type" value="Genomic_DNA"/>
</dbReference>
<sequence length="245" mass="29327">MKNYHIGCSGFYYNDWAGKFYPEDLNKKKWLEYYAEKFDTVEINNSFYRMPKETTVQGWYDRTPKDFLFTLKGSRYVTHVKRLKDPKESVAYFYHLADILKEKLGSILWQLPPSLKMDKERLTGFCKALSTDYKNVIEFRHTSWFNEEVYDILRKYKVAYCIISAPGDLPEDTVTTTDFAYIRFHGKTDWYDYNYSEEQLSHWKGQIEKLEAKEVFVYFNNDYNIRAVENGLLLKELLAQEEQHA</sequence>
<accession>A0ABW9RWI4</accession>
<protein>
    <submittedName>
        <fullName evidence="1">DUF72 domain-containing protein</fullName>
    </submittedName>
</protein>
<comment type="caution">
    <text evidence="1">The sequence shown here is derived from an EMBL/GenBank/DDBJ whole genome shotgun (WGS) entry which is preliminary data.</text>
</comment>
<keyword evidence="2" id="KW-1185">Reference proteome</keyword>
<dbReference type="InterPro" id="IPR002763">
    <property type="entry name" value="DUF72"/>
</dbReference>
<organism evidence="1 2">
    <name type="scientific">Fulvivirga kasyanovii</name>
    <dbReference type="NCBI Taxonomy" id="396812"/>
    <lineage>
        <taxon>Bacteria</taxon>
        <taxon>Pseudomonadati</taxon>
        <taxon>Bacteroidota</taxon>
        <taxon>Cytophagia</taxon>
        <taxon>Cytophagales</taxon>
        <taxon>Fulvivirgaceae</taxon>
        <taxon>Fulvivirga</taxon>
    </lineage>
</organism>
<name>A0ABW9RWI4_9BACT</name>
<dbReference type="PANTHER" id="PTHR30348">
    <property type="entry name" value="UNCHARACTERIZED PROTEIN YECE"/>
    <property type="match status" value="1"/>
</dbReference>
<gene>
    <name evidence="1" type="ORF">E1163_26890</name>
</gene>
<reference evidence="1 2" key="1">
    <citation type="submission" date="2019-02" db="EMBL/GenBank/DDBJ databases">
        <authorList>
            <person name="Goldberg S.R."/>
            <person name="Haltli B.A."/>
            <person name="Correa H."/>
            <person name="Russell K.G."/>
        </authorList>
    </citation>
    <scope>NUCLEOTIDE SEQUENCE [LARGE SCALE GENOMIC DNA]</scope>
    <source>
        <strain evidence="1 2">JCM 16186</strain>
    </source>
</reference>
<dbReference type="Gene3D" id="3.20.20.410">
    <property type="entry name" value="Protein of unknown function UPF0759"/>
    <property type="match status" value="1"/>
</dbReference>
<dbReference type="PANTHER" id="PTHR30348:SF4">
    <property type="entry name" value="DUF72 DOMAIN-CONTAINING PROTEIN"/>
    <property type="match status" value="1"/>
</dbReference>
<dbReference type="Pfam" id="PF01904">
    <property type="entry name" value="DUF72"/>
    <property type="match status" value="1"/>
</dbReference>
<evidence type="ECO:0000313" key="2">
    <source>
        <dbReference type="Proteomes" id="UP000798808"/>
    </source>
</evidence>
<dbReference type="SUPFAM" id="SSF117396">
    <property type="entry name" value="TM1631-like"/>
    <property type="match status" value="1"/>
</dbReference>
<proteinExistence type="predicted"/>
<dbReference type="InterPro" id="IPR036520">
    <property type="entry name" value="UPF0759_sf"/>
</dbReference>
<dbReference type="Proteomes" id="UP000798808">
    <property type="component" value="Unassembled WGS sequence"/>
</dbReference>
<evidence type="ECO:0000313" key="1">
    <source>
        <dbReference type="EMBL" id="MTI28614.1"/>
    </source>
</evidence>